<reference evidence="9 10" key="1">
    <citation type="submission" date="2019-03" db="EMBL/GenBank/DDBJ databases">
        <authorList>
            <person name="Gaulin E."/>
            <person name="Dumas B."/>
        </authorList>
    </citation>
    <scope>NUCLEOTIDE SEQUENCE [LARGE SCALE GENOMIC DNA]</scope>
    <source>
        <strain evidence="9">CBS 568.67</strain>
    </source>
</reference>
<dbReference type="PANTHER" id="PTHR46181:SF3">
    <property type="entry name" value="MITOCHONDRIAL GLYCINE TRANSPORTER"/>
    <property type="match status" value="1"/>
</dbReference>
<evidence type="ECO:0000313" key="8">
    <source>
        <dbReference type="EMBL" id="KAF0695089.1"/>
    </source>
</evidence>
<dbReference type="PRINTS" id="PR00926">
    <property type="entry name" value="MITOCARRIER"/>
</dbReference>
<evidence type="ECO:0000313" key="9">
    <source>
        <dbReference type="EMBL" id="VFT90902.1"/>
    </source>
</evidence>
<reference evidence="8" key="2">
    <citation type="submission" date="2019-06" db="EMBL/GenBank/DDBJ databases">
        <title>Genomics analysis of Aphanomyces spp. identifies a new class of oomycete effector associated with host adaptation.</title>
        <authorList>
            <person name="Gaulin E."/>
        </authorList>
    </citation>
    <scope>NUCLEOTIDE SEQUENCE</scope>
    <source>
        <strain evidence="8">CBS 578.67</strain>
    </source>
</reference>
<dbReference type="GO" id="GO:0005739">
    <property type="term" value="C:mitochondrion"/>
    <property type="evidence" value="ECO:0007669"/>
    <property type="project" value="TreeGrafter"/>
</dbReference>
<dbReference type="Gene3D" id="1.50.40.10">
    <property type="entry name" value="Mitochondrial carrier domain"/>
    <property type="match status" value="2"/>
</dbReference>
<keyword evidence="3 6" id="KW-0812">Transmembrane</keyword>
<dbReference type="InterPro" id="IPR023395">
    <property type="entry name" value="MCP_dom_sf"/>
</dbReference>
<evidence type="ECO:0000256" key="7">
    <source>
        <dbReference type="RuleBase" id="RU000488"/>
    </source>
</evidence>
<dbReference type="GO" id="GO:0015187">
    <property type="term" value="F:glycine transmembrane transporter activity"/>
    <property type="evidence" value="ECO:0007669"/>
    <property type="project" value="TreeGrafter"/>
</dbReference>
<organism evidence="9 10">
    <name type="scientific">Aphanomyces stellatus</name>
    <dbReference type="NCBI Taxonomy" id="120398"/>
    <lineage>
        <taxon>Eukaryota</taxon>
        <taxon>Sar</taxon>
        <taxon>Stramenopiles</taxon>
        <taxon>Oomycota</taxon>
        <taxon>Saprolegniomycetes</taxon>
        <taxon>Saprolegniales</taxon>
        <taxon>Verrucalvaceae</taxon>
        <taxon>Aphanomyces</taxon>
    </lineage>
</organism>
<keyword evidence="5 6" id="KW-0472">Membrane</keyword>
<dbReference type="GO" id="GO:1904983">
    <property type="term" value="P:glycine import into mitochondrion"/>
    <property type="evidence" value="ECO:0007669"/>
    <property type="project" value="TreeGrafter"/>
</dbReference>
<keyword evidence="2 7" id="KW-0813">Transport</keyword>
<protein>
    <submittedName>
        <fullName evidence="9">Aste57867_14074 protein</fullName>
    </submittedName>
</protein>
<feature type="repeat" description="Solcar" evidence="6">
    <location>
        <begin position="111"/>
        <end position="196"/>
    </location>
</feature>
<dbReference type="InterPro" id="IPR018108">
    <property type="entry name" value="MCP_transmembrane"/>
</dbReference>
<dbReference type="PANTHER" id="PTHR46181">
    <property type="entry name" value="MITOCHONDRIAL GLYCINE TRANSPORTER"/>
    <property type="match status" value="1"/>
</dbReference>
<keyword evidence="4" id="KW-0677">Repeat</keyword>
<evidence type="ECO:0000256" key="1">
    <source>
        <dbReference type="ARBA" id="ARBA00004141"/>
    </source>
</evidence>
<dbReference type="GO" id="GO:0016020">
    <property type="term" value="C:membrane"/>
    <property type="evidence" value="ECO:0007669"/>
    <property type="project" value="UniProtKB-SubCell"/>
</dbReference>
<evidence type="ECO:0000256" key="4">
    <source>
        <dbReference type="ARBA" id="ARBA00022737"/>
    </source>
</evidence>
<feature type="repeat" description="Solcar" evidence="6">
    <location>
        <begin position="24"/>
        <end position="109"/>
    </location>
</feature>
<dbReference type="InterPro" id="IPR002067">
    <property type="entry name" value="MCP"/>
</dbReference>
<evidence type="ECO:0000256" key="6">
    <source>
        <dbReference type="PROSITE-ProRule" id="PRU00282"/>
    </source>
</evidence>
<dbReference type="PROSITE" id="PS50920">
    <property type="entry name" value="SOLCAR"/>
    <property type="match status" value="3"/>
</dbReference>
<dbReference type="AlphaFoldDB" id="A0A485L202"/>
<keyword evidence="10" id="KW-1185">Reference proteome</keyword>
<dbReference type="Proteomes" id="UP000332933">
    <property type="component" value="Unassembled WGS sequence"/>
</dbReference>
<dbReference type="SUPFAM" id="SSF103506">
    <property type="entry name" value="Mitochondrial carrier"/>
    <property type="match status" value="1"/>
</dbReference>
<comment type="similarity">
    <text evidence="7">Belongs to the mitochondrial carrier (TC 2.A.29) family.</text>
</comment>
<comment type="subcellular location">
    <subcellularLocation>
        <location evidence="1">Membrane</location>
        <topology evidence="1">Multi-pass membrane protein</topology>
    </subcellularLocation>
</comment>
<dbReference type="OrthoDB" id="1924968at2759"/>
<gene>
    <name evidence="9" type="primary">Aste57867_14074</name>
    <name evidence="8" type="ORF">As57867_014023</name>
    <name evidence="9" type="ORF">ASTE57867_14074</name>
</gene>
<evidence type="ECO:0000256" key="5">
    <source>
        <dbReference type="ARBA" id="ARBA00023136"/>
    </source>
</evidence>
<dbReference type="EMBL" id="CAADRA010005537">
    <property type="protein sequence ID" value="VFT90902.1"/>
    <property type="molecule type" value="Genomic_DNA"/>
</dbReference>
<proteinExistence type="inferred from homology"/>
<evidence type="ECO:0000256" key="2">
    <source>
        <dbReference type="ARBA" id="ARBA00022448"/>
    </source>
</evidence>
<feature type="repeat" description="Solcar" evidence="6">
    <location>
        <begin position="201"/>
        <end position="284"/>
    </location>
</feature>
<name>A0A485L202_9STRA</name>
<evidence type="ECO:0000256" key="3">
    <source>
        <dbReference type="ARBA" id="ARBA00022692"/>
    </source>
</evidence>
<dbReference type="EMBL" id="VJMH01005516">
    <property type="protein sequence ID" value="KAF0695089.1"/>
    <property type="molecule type" value="Genomic_DNA"/>
</dbReference>
<dbReference type="Pfam" id="PF00153">
    <property type="entry name" value="Mito_carr"/>
    <property type="match status" value="3"/>
</dbReference>
<accession>A0A485L202</accession>
<evidence type="ECO:0000313" key="10">
    <source>
        <dbReference type="Proteomes" id="UP000332933"/>
    </source>
</evidence>
<sequence>MVDPRDLANHIEVCRRFGARSSMEKSWKHFSTGAVSGGLAAIAFQPLDVIRTHQQGTFNSQRQSVQQSVQRVLAEGGVGGLWRGTTPTLLRVCGGAGLYFVMLDQMQVQKRDAAAAFLGGAFARSFAGLIMSPLTIVKARMEWDTAATKTSMSSQFRGLVATYGWKGLYRGVWPTLLRDVPFSGLYVAIYSRLKNVGFDGNPVAVNFGCGVAAGITATILVHPFDVVKTRMQLEMDGRSVRATMLKMYTDEGVPGFLRGVVPRIFKRTLSTAITWTMYEYLSSEVQK</sequence>